<dbReference type="CDD" id="cd00054">
    <property type="entry name" value="EGF_CA"/>
    <property type="match status" value="1"/>
</dbReference>
<dbReference type="AlphaFoldDB" id="A7T0D7"/>
<evidence type="ECO:0000256" key="3">
    <source>
        <dbReference type="ARBA" id="ARBA00022729"/>
    </source>
</evidence>
<comment type="caution">
    <text evidence="7">Lacks conserved residue(s) required for the propagation of feature annotation.</text>
</comment>
<dbReference type="InParanoid" id="A7T0D7"/>
<evidence type="ECO:0000256" key="5">
    <source>
        <dbReference type="ARBA" id="ARBA00023157"/>
    </source>
</evidence>
<keyword evidence="6" id="KW-0325">Glycoprotein</keyword>
<keyword evidence="11" id="KW-1185">Reference proteome</keyword>
<evidence type="ECO:0000256" key="1">
    <source>
        <dbReference type="ARBA" id="ARBA00006373"/>
    </source>
</evidence>
<keyword evidence="5 7" id="KW-1015">Disulfide bond</keyword>
<dbReference type="InterPro" id="IPR000742">
    <property type="entry name" value="EGF"/>
</dbReference>
<dbReference type="Gene3D" id="2.10.25.10">
    <property type="entry name" value="Laminin"/>
    <property type="match status" value="1"/>
</dbReference>
<dbReference type="SUPFAM" id="SSF57196">
    <property type="entry name" value="EGF/Laminin"/>
    <property type="match status" value="1"/>
</dbReference>
<dbReference type="SMART" id="SM00181">
    <property type="entry name" value="EGF"/>
    <property type="match status" value="1"/>
</dbReference>
<keyword evidence="3 8" id="KW-0732">Signal</keyword>
<feature type="signal peptide" evidence="8">
    <location>
        <begin position="1"/>
        <end position="18"/>
    </location>
</feature>
<dbReference type="HOGENOM" id="CLU_1046974_0_0_1"/>
<evidence type="ECO:0000313" key="10">
    <source>
        <dbReference type="EMBL" id="EDO30592.1"/>
    </source>
</evidence>
<keyword evidence="2 7" id="KW-0245">EGF-like domain</keyword>
<dbReference type="Pfam" id="PF00008">
    <property type="entry name" value="EGF"/>
    <property type="match status" value="1"/>
</dbReference>
<evidence type="ECO:0000256" key="2">
    <source>
        <dbReference type="ARBA" id="ARBA00022536"/>
    </source>
</evidence>
<feature type="domain" description="EGF-like" evidence="9">
    <location>
        <begin position="108"/>
        <end position="146"/>
    </location>
</feature>
<name>A7T0D7_NEMVE</name>
<reference evidence="10 11" key="1">
    <citation type="journal article" date="2007" name="Science">
        <title>Sea anemone genome reveals ancestral eumetazoan gene repertoire and genomic organization.</title>
        <authorList>
            <person name="Putnam N.H."/>
            <person name="Srivastava M."/>
            <person name="Hellsten U."/>
            <person name="Dirks B."/>
            <person name="Chapman J."/>
            <person name="Salamov A."/>
            <person name="Terry A."/>
            <person name="Shapiro H."/>
            <person name="Lindquist E."/>
            <person name="Kapitonov V.V."/>
            <person name="Jurka J."/>
            <person name="Genikhovich G."/>
            <person name="Grigoriev I.V."/>
            <person name="Lucas S.M."/>
            <person name="Steele R.E."/>
            <person name="Finnerty J.R."/>
            <person name="Technau U."/>
            <person name="Martindale M.Q."/>
            <person name="Rokhsar D.S."/>
        </authorList>
    </citation>
    <scope>NUCLEOTIDE SEQUENCE [LARGE SCALE GENOMIC DNA]</scope>
    <source>
        <strain evidence="11">CH2 X CH6</strain>
    </source>
</reference>
<evidence type="ECO:0000256" key="7">
    <source>
        <dbReference type="PROSITE-ProRule" id="PRU00076"/>
    </source>
</evidence>
<comment type="similarity">
    <text evidence="1">Belongs to the EGF domain peptide family.</text>
</comment>
<feature type="chain" id="PRO_5002713211" description="EGF-like domain-containing protein" evidence="8">
    <location>
        <begin position="19"/>
        <end position="266"/>
    </location>
</feature>
<sequence>MSPNVIILLVICVVAVSGNHTPGVITIAKFLKDLSKRLDVPIIDSHLVKSEGLCSARCVRNRECVSYNLKKKQTTSCDENILCELLNTDKFNETTAFKSSVDFDYFYPPSKCVKSPCKNGGSCRTIYSTNSYHCICTPGWTGANRETLMVCGSILRGDPNTKDMTTNYPVPAGWLLCYIDDRDTAHHATPCHDLIVNIPGYVDSQALLDAGGNFGCWHGYTGPSPGPSYATNNIIENGCVDGRQHTSTWRWVGNGVTFGVCIRTPA</sequence>
<evidence type="ECO:0000256" key="8">
    <source>
        <dbReference type="SAM" id="SignalP"/>
    </source>
</evidence>
<accession>A7T0D7</accession>
<protein>
    <recommendedName>
        <fullName evidence="9">EGF-like domain-containing protein</fullName>
    </recommendedName>
</protein>
<evidence type="ECO:0000259" key="9">
    <source>
        <dbReference type="PROSITE" id="PS50026"/>
    </source>
</evidence>
<evidence type="ECO:0000313" key="11">
    <source>
        <dbReference type="Proteomes" id="UP000001593"/>
    </source>
</evidence>
<feature type="disulfide bond" evidence="7">
    <location>
        <begin position="117"/>
        <end position="134"/>
    </location>
</feature>
<dbReference type="PROSITE" id="PS50026">
    <property type="entry name" value="EGF_3"/>
    <property type="match status" value="1"/>
</dbReference>
<dbReference type="Proteomes" id="UP000001593">
    <property type="component" value="Unassembled WGS sequence"/>
</dbReference>
<dbReference type="EMBL" id="DS470014">
    <property type="protein sequence ID" value="EDO30592.1"/>
    <property type="molecule type" value="Genomic_DNA"/>
</dbReference>
<organism evidence="10 11">
    <name type="scientific">Nematostella vectensis</name>
    <name type="common">Starlet sea anemone</name>
    <dbReference type="NCBI Taxonomy" id="45351"/>
    <lineage>
        <taxon>Eukaryota</taxon>
        <taxon>Metazoa</taxon>
        <taxon>Cnidaria</taxon>
        <taxon>Anthozoa</taxon>
        <taxon>Hexacorallia</taxon>
        <taxon>Actiniaria</taxon>
        <taxon>Edwardsiidae</taxon>
        <taxon>Nematostella</taxon>
    </lineage>
</organism>
<proteinExistence type="inferred from homology"/>
<evidence type="ECO:0000256" key="6">
    <source>
        <dbReference type="ARBA" id="ARBA00023180"/>
    </source>
</evidence>
<keyword evidence="4" id="KW-0677">Repeat</keyword>
<gene>
    <name evidence="10" type="ORF">NEMVEDRAFT_v1g220379</name>
</gene>
<dbReference type="PhylomeDB" id="A7T0D7"/>
<evidence type="ECO:0000256" key="4">
    <source>
        <dbReference type="ARBA" id="ARBA00022737"/>
    </source>
</evidence>
<dbReference type="FunFam" id="2.10.25.10:FF:000012">
    <property type="entry name" value="Delta-like protein"/>
    <property type="match status" value="1"/>
</dbReference>